<gene>
    <name evidence="3" type="ORF">QUG92_10775</name>
</gene>
<dbReference type="Proteomes" id="UP001237823">
    <property type="component" value="Unassembled WGS sequence"/>
</dbReference>
<evidence type="ECO:0000256" key="1">
    <source>
        <dbReference type="SAM" id="MobiDB-lite"/>
    </source>
</evidence>
<protein>
    <submittedName>
        <fullName evidence="3">FMN-binding protein</fullName>
    </submittedName>
</protein>
<dbReference type="RefSeq" id="WP_259346271.1">
    <property type="nucleotide sequence ID" value="NZ_JAUCML010000006.1"/>
</dbReference>
<evidence type="ECO:0000313" key="4">
    <source>
        <dbReference type="Proteomes" id="UP001237823"/>
    </source>
</evidence>
<organism evidence="3 4">
    <name type="scientific">Curtobacterium citri</name>
    <dbReference type="NCBI Taxonomy" id="3055139"/>
    <lineage>
        <taxon>Bacteria</taxon>
        <taxon>Bacillati</taxon>
        <taxon>Actinomycetota</taxon>
        <taxon>Actinomycetes</taxon>
        <taxon>Micrococcales</taxon>
        <taxon>Microbacteriaceae</taxon>
        <taxon>Curtobacterium</taxon>
    </lineage>
</organism>
<comment type="caution">
    <text evidence="3">The sequence shown here is derived from an EMBL/GenBank/DDBJ whole genome shotgun (WGS) entry which is preliminary data.</text>
</comment>
<sequence>MRARVVAGGIVSSAAVLVIGWQLGGQPALTAPAQQGTSAGTQTGGTGSASSGSTSSGTSGTSGSGSSGSGSSGSGSSGSGSSGGTESGGSAASATFTGAVAQTQYGDVQVQVTVAGGRITDVTALHLTDRDGRSVAISQQAAPILRQEALQAQSAQIQAVSGATFTSEGYTTSLQSALDQAGL</sequence>
<feature type="compositionally biased region" description="Gly residues" evidence="1">
    <location>
        <begin position="60"/>
        <end position="87"/>
    </location>
</feature>
<accession>A0ABT7T7P5</accession>
<reference evidence="3 4" key="1">
    <citation type="submission" date="2023-06" db="EMBL/GenBank/DDBJ databases">
        <authorList>
            <person name="Feng G."/>
            <person name="Li J."/>
            <person name="Zhu H."/>
        </authorList>
    </citation>
    <scope>NUCLEOTIDE SEQUENCE [LARGE SCALE GENOMIC DNA]</scope>
    <source>
        <strain evidence="3 4">RHCKG23</strain>
    </source>
</reference>
<dbReference type="Gene3D" id="3.90.1010.20">
    <property type="match status" value="1"/>
</dbReference>
<name>A0ABT7T7P5_9MICO</name>
<dbReference type="SMART" id="SM00900">
    <property type="entry name" value="FMN_bind"/>
    <property type="match status" value="1"/>
</dbReference>
<feature type="compositionally biased region" description="Low complexity" evidence="1">
    <location>
        <begin position="48"/>
        <end position="59"/>
    </location>
</feature>
<evidence type="ECO:0000313" key="3">
    <source>
        <dbReference type="EMBL" id="MDM7885586.1"/>
    </source>
</evidence>
<evidence type="ECO:0000259" key="2">
    <source>
        <dbReference type="SMART" id="SM00900"/>
    </source>
</evidence>
<keyword evidence="4" id="KW-1185">Reference proteome</keyword>
<dbReference type="Pfam" id="PF04205">
    <property type="entry name" value="FMN_bind"/>
    <property type="match status" value="1"/>
</dbReference>
<proteinExistence type="predicted"/>
<feature type="region of interest" description="Disordered" evidence="1">
    <location>
        <begin position="30"/>
        <end position="92"/>
    </location>
</feature>
<feature type="domain" description="FMN-binding" evidence="2">
    <location>
        <begin position="104"/>
        <end position="181"/>
    </location>
</feature>
<dbReference type="InterPro" id="IPR007329">
    <property type="entry name" value="FMN-bd"/>
</dbReference>
<dbReference type="EMBL" id="JAUCML010000006">
    <property type="protein sequence ID" value="MDM7885586.1"/>
    <property type="molecule type" value="Genomic_DNA"/>
</dbReference>